<dbReference type="SUPFAM" id="SSF47802">
    <property type="entry name" value="DNA polymerase beta, N-terminal domain-like"/>
    <property type="match status" value="1"/>
</dbReference>
<evidence type="ECO:0000256" key="10">
    <source>
        <dbReference type="ARBA" id="ARBA00022705"/>
    </source>
</evidence>
<evidence type="ECO:0000256" key="14">
    <source>
        <dbReference type="ARBA" id="ARBA00023053"/>
    </source>
</evidence>
<evidence type="ECO:0000256" key="4">
    <source>
        <dbReference type="ARBA" id="ARBA00012720"/>
    </source>
</evidence>
<dbReference type="InterPro" id="IPR016195">
    <property type="entry name" value="Pol/histidinol_Pase-like"/>
</dbReference>
<dbReference type="InterPro" id="IPR003141">
    <property type="entry name" value="Pol/His_phosphatase_N"/>
</dbReference>
<dbReference type="InterPro" id="IPR004013">
    <property type="entry name" value="PHP_dom"/>
</dbReference>
<evidence type="ECO:0000256" key="3">
    <source>
        <dbReference type="ARBA" id="ARBA00012417"/>
    </source>
</evidence>
<comment type="catalytic activity">
    <reaction evidence="21">
        <text>DNA(n) + a 2'-deoxyribonucleoside 5'-triphosphate = DNA(n+1) + diphosphate</text>
        <dbReference type="Rhea" id="RHEA:22508"/>
        <dbReference type="Rhea" id="RHEA-COMP:17339"/>
        <dbReference type="Rhea" id="RHEA-COMP:17340"/>
        <dbReference type="ChEBI" id="CHEBI:33019"/>
        <dbReference type="ChEBI" id="CHEBI:61560"/>
        <dbReference type="ChEBI" id="CHEBI:173112"/>
        <dbReference type="EC" id="2.7.7.7"/>
    </reaction>
</comment>
<evidence type="ECO:0000256" key="19">
    <source>
        <dbReference type="ARBA" id="ARBA00044678"/>
    </source>
</evidence>
<dbReference type="GO" id="GO:0004527">
    <property type="term" value="F:exonuclease activity"/>
    <property type="evidence" value="ECO:0007669"/>
    <property type="project" value="UniProtKB-KW"/>
</dbReference>
<dbReference type="Gene3D" id="3.30.210.10">
    <property type="entry name" value="DNA polymerase, thumb domain"/>
    <property type="match status" value="1"/>
</dbReference>
<organism evidence="25 26">
    <name type="scientific">Candidatus Polarisedimenticola svalbardensis</name>
    <dbReference type="NCBI Taxonomy" id="2886004"/>
    <lineage>
        <taxon>Bacteria</taxon>
        <taxon>Pseudomonadati</taxon>
        <taxon>Acidobacteriota</taxon>
        <taxon>Candidatus Polarisedimenticolia</taxon>
        <taxon>Candidatus Polarisedimenticolales</taxon>
        <taxon>Candidatus Polarisedimenticolaceae</taxon>
        <taxon>Candidatus Polarisedimenticola</taxon>
    </lineage>
</organism>
<comment type="catalytic activity">
    <reaction evidence="18">
        <text>2'-deoxyribonucleotide-(2'-deoxyribose 5'-phosphate)-2'-deoxyribonucleotide-DNA = a 3'-end 2'-deoxyribonucleotide-(2,3-dehydro-2,3-deoxyribose 5'-phosphate)-DNA + a 5'-end 5'-phospho-2'-deoxyribonucleoside-DNA + H(+)</text>
        <dbReference type="Rhea" id="RHEA:66592"/>
        <dbReference type="Rhea" id="RHEA-COMP:13180"/>
        <dbReference type="Rhea" id="RHEA-COMP:16897"/>
        <dbReference type="Rhea" id="RHEA-COMP:17067"/>
        <dbReference type="ChEBI" id="CHEBI:15378"/>
        <dbReference type="ChEBI" id="CHEBI:136412"/>
        <dbReference type="ChEBI" id="CHEBI:157695"/>
        <dbReference type="ChEBI" id="CHEBI:167181"/>
        <dbReference type="EC" id="4.2.99.18"/>
    </reaction>
</comment>
<evidence type="ECO:0000256" key="17">
    <source>
        <dbReference type="ARBA" id="ARBA00035726"/>
    </source>
</evidence>
<evidence type="ECO:0000256" key="11">
    <source>
        <dbReference type="ARBA" id="ARBA00022763"/>
    </source>
</evidence>
<keyword evidence="15" id="KW-0234">DNA repair</keyword>
<dbReference type="InterPro" id="IPR047967">
    <property type="entry name" value="PolX_PHP"/>
</dbReference>
<evidence type="ECO:0000256" key="13">
    <source>
        <dbReference type="ARBA" id="ARBA00022932"/>
    </source>
</evidence>
<reference evidence="25 26" key="1">
    <citation type="submission" date="2020-08" db="EMBL/GenBank/DDBJ databases">
        <title>Acidobacteriota in marine sediments use diverse sulfur dissimilation pathways.</title>
        <authorList>
            <person name="Wasmund K."/>
        </authorList>
    </citation>
    <scope>NUCLEOTIDE SEQUENCE [LARGE SCALE GENOMIC DNA]</scope>
    <source>
        <strain evidence="25">MAG AM4</strain>
    </source>
</reference>
<dbReference type="SUPFAM" id="SSF89550">
    <property type="entry name" value="PHP domain-like"/>
    <property type="match status" value="1"/>
</dbReference>
<keyword evidence="12" id="KW-0832">Ubl conjugation</keyword>
<evidence type="ECO:0000256" key="9">
    <source>
        <dbReference type="ARBA" id="ARBA00022695"/>
    </source>
</evidence>
<dbReference type="InterPro" id="IPR037160">
    <property type="entry name" value="DNA_Pol_thumb_sf"/>
</dbReference>
<dbReference type="GO" id="GO:0140078">
    <property type="term" value="F:class I DNA-(apurinic or apyrimidinic site) endonuclease activity"/>
    <property type="evidence" value="ECO:0007669"/>
    <property type="project" value="UniProtKB-EC"/>
</dbReference>
<dbReference type="Pfam" id="PF14716">
    <property type="entry name" value="HHH_8"/>
    <property type="match status" value="1"/>
</dbReference>
<dbReference type="FunFam" id="3.20.20.140:FF:000047">
    <property type="entry name" value="PHP domain-containing protein"/>
    <property type="match status" value="1"/>
</dbReference>
<dbReference type="SMART" id="SM00278">
    <property type="entry name" value="HhH1"/>
    <property type="match status" value="3"/>
</dbReference>
<dbReference type="InterPro" id="IPR029398">
    <property type="entry name" value="PolB_thumb"/>
</dbReference>
<name>A0A8J7CDN7_9BACT</name>
<dbReference type="GO" id="GO:0003887">
    <property type="term" value="F:DNA-directed DNA polymerase activity"/>
    <property type="evidence" value="ECO:0007669"/>
    <property type="project" value="UniProtKB-KW"/>
</dbReference>
<dbReference type="Proteomes" id="UP000648239">
    <property type="component" value="Unassembled WGS sequence"/>
</dbReference>
<evidence type="ECO:0000256" key="21">
    <source>
        <dbReference type="ARBA" id="ARBA00049244"/>
    </source>
</evidence>
<dbReference type="InterPro" id="IPR027421">
    <property type="entry name" value="DNA_pol_lamdba_lyase_dom_sf"/>
</dbReference>
<dbReference type="InterPro" id="IPR043519">
    <property type="entry name" value="NT_sf"/>
</dbReference>
<evidence type="ECO:0000256" key="20">
    <source>
        <dbReference type="ARBA" id="ARBA00045548"/>
    </source>
</evidence>
<dbReference type="Gene3D" id="3.30.460.10">
    <property type="entry name" value="Beta Polymerase, domain 2"/>
    <property type="match status" value="1"/>
</dbReference>
<keyword evidence="11" id="KW-0227">DNA damage</keyword>
<evidence type="ECO:0000256" key="5">
    <source>
        <dbReference type="ARBA" id="ARBA00020020"/>
    </source>
</evidence>
<dbReference type="PRINTS" id="PR00870">
    <property type="entry name" value="DNAPOLXBETA"/>
</dbReference>
<evidence type="ECO:0000259" key="24">
    <source>
        <dbReference type="SMART" id="SM00483"/>
    </source>
</evidence>
<evidence type="ECO:0000256" key="2">
    <source>
        <dbReference type="ARBA" id="ARBA00004496"/>
    </source>
</evidence>
<comment type="subcellular location">
    <subcellularLocation>
        <location evidence="2">Cytoplasm</location>
    </subcellularLocation>
</comment>
<keyword evidence="13" id="KW-0239">DNA-directed DNA polymerase</keyword>
<protein>
    <recommendedName>
        <fullName evidence="5">DNA polymerase beta</fullName>
        <ecNumber evidence="3">2.7.7.7</ecNumber>
        <ecNumber evidence="4">4.2.99.18</ecNumber>
    </recommendedName>
    <alternativeName>
        <fullName evidence="16">5'-deoxyribose-phosphate lyase</fullName>
    </alternativeName>
    <alternativeName>
        <fullName evidence="17">AP lyase</fullName>
    </alternativeName>
</protein>
<feature type="domain" description="Polymerase/histidinol phosphatase N-terminal" evidence="23">
    <location>
        <begin position="339"/>
        <end position="419"/>
    </location>
</feature>
<dbReference type="GO" id="GO:0005829">
    <property type="term" value="C:cytosol"/>
    <property type="evidence" value="ECO:0007669"/>
    <property type="project" value="TreeGrafter"/>
</dbReference>
<dbReference type="Gene3D" id="3.20.20.140">
    <property type="entry name" value="Metal-dependent hydrolases"/>
    <property type="match status" value="1"/>
</dbReference>
<keyword evidence="25" id="KW-0269">Exonuclease</keyword>
<dbReference type="InterPro" id="IPR002008">
    <property type="entry name" value="DNA_pol_X_beta-like"/>
</dbReference>
<comment type="caution">
    <text evidence="25">The sequence shown here is derived from an EMBL/GenBank/DDBJ whole genome shotgun (WGS) entry which is preliminary data.</text>
</comment>
<dbReference type="EC" id="4.2.99.18" evidence="4"/>
<dbReference type="InterPro" id="IPR022311">
    <property type="entry name" value="PolX-like"/>
</dbReference>
<dbReference type="GO" id="GO:0042578">
    <property type="term" value="F:phosphoric ester hydrolase activity"/>
    <property type="evidence" value="ECO:0007669"/>
    <property type="project" value="TreeGrafter"/>
</dbReference>
<sequence>MNRNEVAAALSEIGTLLELLGENPFKTRAYGNAARLIKSMDQDLPTLVEKGELDSLKGIGKALAEKITLLVRDGRLPYLDELRARVPPGLLDWLRIPGLGPKKVRAIHLALGISTLGELEYACQENRLRDLDGFGQASQDKILPGIDRLRRNAGRFLQPVVQQEADRLLELVRGVPGVIRAEVAGSVRRRSETSKDIDIVVASPDPEPVMEQFAASDQVEEITGRGPTKCSVVLKSGPSADLRVVDELSFPFTVMYFTGSKDHNIAMRSRARAAGLKLNEYGLVPENGGDSLPCADEAAIYSALDLPYIEPELREDLGELEAGSQGELPALVSDSDICGILHCHSTWSDGSASIADMASACRERGYTYLGISDHSQAASYAGGLSPAQVLEQHEEIDRLNADLNGTFTILKGIEVDILADGKLDYPDEIMARFDLVVASVHSRFNLSEQDQTDRILKALDNPFVDILGHPTGRLLLAREPYALDLRTVVRAAAERNVAVEVNAHPSRLDLDWRELAVGLRHGLLTSINPDAHSPAGIDHVRHGVGIARKGWCTPEQALNAWPLPRLQDWLKERRTGR</sequence>
<keyword evidence="9" id="KW-0548">Nucleotidyltransferase</keyword>
<dbReference type="GO" id="GO:0003677">
    <property type="term" value="F:DNA binding"/>
    <property type="evidence" value="ECO:0007669"/>
    <property type="project" value="InterPro"/>
</dbReference>
<dbReference type="Pfam" id="PF14520">
    <property type="entry name" value="HHH_5"/>
    <property type="match status" value="1"/>
</dbReference>
<dbReference type="AlphaFoldDB" id="A0A8J7CDN7"/>
<comment type="cofactor">
    <cofactor evidence="1">
        <name>Mg(2+)</name>
        <dbReference type="ChEBI" id="CHEBI:18420"/>
    </cofactor>
</comment>
<dbReference type="Gene3D" id="1.10.150.110">
    <property type="entry name" value="DNA polymerase beta, N-terminal domain-like"/>
    <property type="match status" value="1"/>
</dbReference>
<evidence type="ECO:0000256" key="6">
    <source>
        <dbReference type="ARBA" id="ARBA00022481"/>
    </source>
</evidence>
<comment type="function">
    <text evidence="20">Repair polymerase that plays a key role in base-excision repair. During this process, the damaged base is excised by specific DNA glycosylases, the DNA backbone is nicked at the abasic site by an apurinic/apyrimidic (AP) endonuclease, and POLB removes 5'-deoxyribose-phosphate from the preincised AP site acting as a 5'-deoxyribose-phosphate lyase (5'-dRP lyase); through its DNA polymerase activity, it adds one nucleotide to the 3' end of the arising single-nucleotide gap. Conducts 'gap-filling' DNA synthesis in a stepwise distributive fashion rather than in a processive fashion as for other DNA polymerases. It is also able to cleave sugar-phosphate bonds 3' to an intact AP site, acting as an AP lyase.</text>
</comment>
<dbReference type="PANTHER" id="PTHR36928:SF1">
    <property type="entry name" value="PHOSPHATASE YCDX-RELATED"/>
    <property type="match status" value="1"/>
</dbReference>
<keyword evidence="10" id="KW-0235">DNA replication</keyword>
<dbReference type="CDD" id="cd00141">
    <property type="entry name" value="NT_POLXc"/>
    <property type="match status" value="1"/>
</dbReference>
<dbReference type="GO" id="GO:0008270">
    <property type="term" value="F:zinc ion binding"/>
    <property type="evidence" value="ECO:0007669"/>
    <property type="project" value="TreeGrafter"/>
</dbReference>
<feature type="domain" description="Helix-hairpin-helix DNA-binding motif class 1" evidence="22">
    <location>
        <begin position="91"/>
        <end position="110"/>
    </location>
</feature>
<evidence type="ECO:0000256" key="18">
    <source>
        <dbReference type="ARBA" id="ARBA00044632"/>
    </source>
</evidence>
<dbReference type="InterPro" id="IPR002054">
    <property type="entry name" value="DNA-dir_DNA_pol_X"/>
</dbReference>
<evidence type="ECO:0000256" key="7">
    <source>
        <dbReference type="ARBA" id="ARBA00022634"/>
    </source>
</evidence>
<evidence type="ECO:0000313" key="26">
    <source>
        <dbReference type="Proteomes" id="UP000648239"/>
    </source>
</evidence>
<dbReference type="PANTHER" id="PTHR36928">
    <property type="entry name" value="PHOSPHATASE YCDX-RELATED"/>
    <property type="match status" value="1"/>
</dbReference>
<evidence type="ECO:0000259" key="23">
    <source>
        <dbReference type="SMART" id="SM00481"/>
    </source>
</evidence>
<proteinExistence type="predicted"/>
<dbReference type="EMBL" id="JACXWD010000005">
    <property type="protein sequence ID" value="MBD3867034.1"/>
    <property type="molecule type" value="Genomic_DNA"/>
</dbReference>
<dbReference type="EC" id="2.7.7.7" evidence="3"/>
<dbReference type="InterPro" id="IPR010996">
    <property type="entry name" value="HHH_MUS81"/>
</dbReference>
<dbReference type="CDD" id="cd07436">
    <property type="entry name" value="PHP_PolX"/>
    <property type="match status" value="1"/>
</dbReference>
<accession>A0A8J7CDN7</accession>
<dbReference type="PIRSF" id="PIRSF005047">
    <property type="entry name" value="UCP005047_YshC"/>
    <property type="match status" value="1"/>
</dbReference>
<keyword evidence="6" id="KW-0488">Methylation</keyword>
<feature type="domain" description="Helix-hairpin-helix DNA-binding motif class 1" evidence="22">
    <location>
        <begin position="126"/>
        <end position="145"/>
    </location>
</feature>
<gene>
    <name evidence="25" type="primary">polX</name>
    <name evidence="25" type="ORF">IFK94_02825</name>
</gene>
<keyword evidence="25" id="KW-0378">Hydrolase</keyword>
<evidence type="ECO:0000256" key="15">
    <source>
        <dbReference type="ARBA" id="ARBA00023204"/>
    </source>
</evidence>
<evidence type="ECO:0000259" key="22">
    <source>
        <dbReference type="SMART" id="SM00278"/>
    </source>
</evidence>
<dbReference type="Gene3D" id="1.10.150.20">
    <property type="entry name" value="5' to 3' exonuclease, C-terminal subdomain"/>
    <property type="match status" value="1"/>
</dbReference>
<dbReference type="SMART" id="SM00481">
    <property type="entry name" value="POLIIIAc"/>
    <property type="match status" value="1"/>
</dbReference>
<feature type="domain" description="DNA-directed DNA polymerase X" evidence="24">
    <location>
        <begin position="1"/>
        <end position="315"/>
    </location>
</feature>
<evidence type="ECO:0000256" key="8">
    <source>
        <dbReference type="ARBA" id="ARBA00022679"/>
    </source>
</evidence>
<dbReference type="NCBIfam" id="NF006375">
    <property type="entry name" value="PRK08609.1"/>
    <property type="match status" value="1"/>
</dbReference>
<keyword evidence="14" id="KW-0915">Sodium</keyword>
<keyword evidence="25" id="KW-0540">Nuclease</keyword>
<dbReference type="SUPFAM" id="SSF81301">
    <property type="entry name" value="Nucleotidyltransferase"/>
    <property type="match status" value="1"/>
</dbReference>
<dbReference type="SMART" id="SM00483">
    <property type="entry name" value="POLXc"/>
    <property type="match status" value="1"/>
</dbReference>
<evidence type="ECO:0000256" key="12">
    <source>
        <dbReference type="ARBA" id="ARBA00022843"/>
    </source>
</evidence>
<dbReference type="Pfam" id="PF14791">
    <property type="entry name" value="DNA_pol_B_thumb"/>
    <property type="match status" value="1"/>
</dbReference>
<keyword evidence="8" id="KW-0808">Transferase</keyword>
<dbReference type="GO" id="GO:0006281">
    <property type="term" value="P:DNA repair"/>
    <property type="evidence" value="ECO:0007669"/>
    <property type="project" value="UniProtKB-KW"/>
</dbReference>
<dbReference type="InterPro" id="IPR050243">
    <property type="entry name" value="PHP_phosphatase"/>
</dbReference>
<dbReference type="InterPro" id="IPR003583">
    <property type="entry name" value="Hlx-hairpin-Hlx_DNA-bd_motif"/>
</dbReference>
<dbReference type="Pfam" id="PF02811">
    <property type="entry name" value="PHP"/>
    <property type="match status" value="1"/>
</dbReference>
<evidence type="ECO:0000256" key="16">
    <source>
        <dbReference type="ARBA" id="ARBA00035717"/>
    </source>
</evidence>
<keyword evidence="7" id="KW-0237">DNA synthesis</keyword>
<comment type="catalytic activity">
    <reaction evidence="19">
        <text>a 5'-end 2'-deoxyribose-2'-deoxyribonucleotide-DNA = (2E,4S)-4-hydroxypenten-2-al-5-phosphate + a 5'-end 5'-phospho-2'-deoxyribonucleoside-DNA + H(+)</text>
        <dbReference type="Rhea" id="RHEA:76255"/>
        <dbReference type="Rhea" id="RHEA-COMP:13180"/>
        <dbReference type="Rhea" id="RHEA-COMP:18657"/>
        <dbReference type="ChEBI" id="CHEBI:15378"/>
        <dbReference type="ChEBI" id="CHEBI:136412"/>
        <dbReference type="ChEBI" id="CHEBI:195194"/>
        <dbReference type="ChEBI" id="CHEBI:195195"/>
    </reaction>
</comment>
<feature type="domain" description="Helix-hairpin-helix DNA-binding motif class 1" evidence="22">
    <location>
        <begin position="51"/>
        <end position="70"/>
    </location>
</feature>
<evidence type="ECO:0000256" key="1">
    <source>
        <dbReference type="ARBA" id="ARBA00001946"/>
    </source>
</evidence>
<evidence type="ECO:0000313" key="25">
    <source>
        <dbReference type="EMBL" id="MBD3867034.1"/>
    </source>
</evidence>